<dbReference type="InterPro" id="IPR036420">
    <property type="entry name" value="BRCT_dom_sf"/>
</dbReference>
<dbReference type="InterPro" id="IPR001679">
    <property type="entry name" value="DNA_ligase"/>
</dbReference>
<keyword evidence="16" id="KW-1185">Reference proteome</keyword>
<dbReference type="InterPro" id="IPR013840">
    <property type="entry name" value="DNAligase_N"/>
</dbReference>
<accession>B7GA45</accession>
<feature type="domain" description="Plant heme peroxidase family profile" evidence="14">
    <location>
        <begin position="523"/>
        <end position="843"/>
    </location>
</feature>
<keyword evidence="8" id="KW-0520">NAD</keyword>
<dbReference type="SMART" id="SM00532">
    <property type="entry name" value="LIGANc"/>
    <property type="match status" value="1"/>
</dbReference>
<dbReference type="GO" id="GO:0006260">
    <property type="term" value="P:DNA replication"/>
    <property type="evidence" value="ECO:0007669"/>
    <property type="project" value="UniProtKB-KW"/>
</dbReference>
<dbReference type="InterPro" id="IPR001357">
    <property type="entry name" value="BRCT_dom"/>
</dbReference>
<dbReference type="InParanoid" id="B7GA45"/>
<keyword evidence="5" id="KW-0227">DNA damage</keyword>
<dbReference type="SUPFAM" id="SSF47781">
    <property type="entry name" value="RuvA domain 2-like"/>
    <property type="match status" value="1"/>
</dbReference>
<dbReference type="Gene3D" id="3.40.50.10190">
    <property type="entry name" value="BRCT domain"/>
    <property type="match status" value="1"/>
</dbReference>
<keyword evidence="7" id="KW-0460">Magnesium</keyword>
<dbReference type="CDD" id="cd17748">
    <property type="entry name" value="BRCT_DNA_ligase_like"/>
    <property type="match status" value="1"/>
</dbReference>
<evidence type="ECO:0000259" key="13">
    <source>
        <dbReference type="PROSITE" id="PS50172"/>
    </source>
</evidence>
<evidence type="ECO:0000256" key="11">
    <source>
        <dbReference type="SAM" id="MobiDB-lite"/>
    </source>
</evidence>
<evidence type="ECO:0000256" key="8">
    <source>
        <dbReference type="ARBA" id="ARBA00023027"/>
    </source>
</evidence>
<dbReference type="PROSITE" id="PS50873">
    <property type="entry name" value="PEROXIDASE_4"/>
    <property type="match status" value="1"/>
</dbReference>
<protein>
    <recommendedName>
        <fullName evidence="1">DNA ligase (NAD(+))</fullName>
        <ecNumber evidence="1">6.5.1.2</ecNumber>
    </recommendedName>
</protein>
<dbReference type="Proteomes" id="UP000000759">
    <property type="component" value="Chromosome 21"/>
</dbReference>
<dbReference type="PROSITE" id="PS50172">
    <property type="entry name" value="BRCT"/>
    <property type="match status" value="1"/>
</dbReference>
<keyword evidence="9" id="KW-0234">DNA repair</keyword>
<organism evidence="15 16">
    <name type="scientific">Phaeodactylum tricornutum (strain CCAP 1055/1)</name>
    <dbReference type="NCBI Taxonomy" id="556484"/>
    <lineage>
        <taxon>Eukaryota</taxon>
        <taxon>Sar</taxon>
        <taxon>Stramenopiles</taxon>
        <taxon>Ochrophyta</taxon>
        <taxon>Bacillariophyta</taxon>
        <taxon>Bacillariophyceae</taxon>
        <taxon>Bacillariophycidae</taxon>
        <taxon>Naviculales</taxon>
        <taxon>Phaeodactylaceae</taxon>
        <taxon>Phaeodactylum</taxon>
    </lineage>
</organism>
<dbReference type="SUPFAM" id="SSF50249">
    <property type="entry name" value="Nucleic acid-binding proteins"/>
    <property type="match status" value="1"/>
</dbReference>
<sequence>MKAVVTRLVWLFVYGTMLHRIGHVTGRRGGMATFVHGPRRANLRCRPHHPSRLLWDDTEFRRPFGRLWSSTRIHRSDDDDATRTEQPTDNTNNNENDTTVVIYEELVRLASDLRRHDALYYESEMARNSVGRIPPCSNDSNVRVAWAYKPRGTEDASETFFCRPRRPTPNDATRIVVDRVKRPHVRPMLSLDNVHREEELLAWLERIRKKLTVDDGPSSLTILTEPKLDGLSLSCRYEQRQSNTTLYTFVWASTRGDGKQGQDVTHAVQQGNLVPLTLDWASLVADPESYTHPKVLEIRGEIVLPTTVFQSLEGEGLAFANARNAASGILLRKESITDPVASQALREKLCFYAYDVAGDDGFTVSGVQLRRVLPTLGFRVPEPVAVTRLRLNNTTAWNVNDIQALLKYHHSMQHHRQGKKTSQTYGDYDMDGAVHKVSESDLRIILGQSNRAPRWAIAHKFAPLAAVTTLLDITVQVGRTGALTPVAILQPVELAGVVVRRATLHNFAHMQQVLGSTTTIAKESSVLVRRAGDVIPQVVQRIAGTDAGSNNGFDTISVAFPETCPACGSPVVTDEVNKTASKETAGQVLRCGGPQWNCTPRAVGSIAHAVSRDALDVTGLSEARIMQLIEAGFISRPSDIFALAKSPTQLEKLAEMDGWGPKSAQNLAAVANRIAKNGISLSRFVYSLGIRFSGVHSSALIAAAYGSVEDFLKDVEAASTLPIKQVQDQESNDEQVQSFARLREETDITKGIGPVLLNSLDTFAQDQELVEAAESLASSILVLADDSAMVVSTLATTGPLQDMAVVFTGSISEMSRSEAKKWAKVMGAKSTPGSISKLTGLVVAGEKGGKKLEQAEKLGSFFKW</sequence>
<reference evidence="15 16" key="1">
    <citation type="journal article" date="2008" name="Nature">
        <title>The Phaeodactylum genome reveals the evolutionary history of diatom genomes.</title>
        <authorList>
            <person name="Bowler C."/>
            <person name="Allen A.E."/>
            <person name="Badger J.H."/>
            <person name="Grimwood J."/>
            <person name="Jabbari K."/>
            <person name="Kuo A."/>
            <person name="Maheswari U."/>
            <person name="Martens C."/>
            <person name="Maumus F."/>
            <person name="Otillar R.P."/>
            <person name="Rayko E."/>
            <person name="Salamov A."/>
            <person name="Vandepoele K."/>
            <person name="Beszteri B."/>
            <person name="Gruber A."/>
            <person name="Heijde M."/>
            <person name="Katinka M."/>
            <person name="Mock T."/>
            <person name="Valentin K."/>
            <person name="Verret F."/>
            <person name="Berges J.A."/>
            <person name="Brownlee C."/>
            <person name="Cadoret J.P."/>
            <person name="Chiovitti A."/>
            <person name="Choi C.J."/>
            <person name="Coesel S."/>
            <person name="De Martino A."/>
            <person name="Detter J.C."/>
            <person name="Durkin C."/>
            <person name="Falciatore A."/>
            <person name="Fournet J."/>
            <person name="Haruta M."/>
            <person name="Huysman M.J."/>
            <person name="Jenkins B.D."/>
            <person name="Jiroutova K."/>
            <person name="Jorgensen R.E."/>
            <person name="Joubert Y."/>
            <person name="Kaplan A."/>
            <person name="Kroger N."/>
            <person name="Kroth P.G."/>
            <person name="La Roche J."/>
            <person name="Lindquist E."/>
            <person name="Lommer M."/>
            <person name="Martin-Jezequel V."/>
            <person name="Lopez P.J."/>
            <person name="Lucas S."/>
            <person name="Mangogna M."/>
            <person name="McGinnis K."/>
            <person name="Medlin L.K."/>
            <person name="Montsant A."/>
            <person name="Oudot-Le Secq M.P."/>
            <person name="Napoli C."/>
            <person name="Obornik M."/>
            <person name="Parker M.S."/>
            <person name="Petit J.L."/>
            <person name="Porcel B.M."/>
            <person name="Poulsen N."/>
            <person name="Robison M."/>
            <person name="Rychlewski L."/>
            <person name="Rynearson T.A."/>
            <person name="Schmutz J."/>
            <person name="Shapiro H."/>
            <person name="Siaut M."/>
            <person name="Stanley M."/>
            <person name="Sussman M.R."/>
            <person name="Taylor A.R."/>
            <person name="Vardi A."/>
            <person name="von Dassow P."/>
            <person name="Vyverman W."/>
            <person name="Willis A."/>
            <person name="Wyrwicz L.S."/>
            <person name="Rokhsar D.S."/>
            <person name="Weissenbach J."/>
            <person name="Armbrust E.V."/>
            <person name="Green B.R."/>
            <person name="Van de Peer Y."/>
            <person name="Grigoriev I.V."/>
        </authorList>
    </citation>
    <scope>NUCLEOTIDE SEQUENCE [LARGE SCALE GENOMIC DNA]</scope>
    <source>
        <strain evidence="15 16">CCAP 1055/1</strain>
    </source>
</reference>
<dbReference type="InterPro" id="IPR012340">
    <property type="entry name" value="NA-bd_OB-fold"/>
</dbReference>
<dbReference type="InterPro" id="IPR002016">
    <property type="entry name" value="Haem_peroxidase"/>
</dbReference>
<evidence type="ECO:0000256" key="5">
    <source>
        <dbReference type="ARBA" id="ARBA00022763"/>
    </source>
</evidence>
<dbReference type="AlphaFoldDB" id="B7GA45"/>
<dbReference type="Pfam" id="PF03120">
    <property type="entry name" value="OB_DNA_ligase"/>
    <property type="match status" value="1"/>
</dbReference>
<dbReference type="RefSeq" id="XP_002183885.1">
    <property type="nucleotide sequence ID" value="XM_002183849.1"/>
</dbReference>
<evidence type="ECO:0000313" key="16">
    <source>
        <dbReference type="Proteomes" id="UP000000759"/>
    </source>
</evidence>
<feature type="signal peptide" evidence="12">
    <location>
        <begin position="1"/>
        <end position="26"/>
    </location>
</feature>
<dbReference type="EC" id="6.5.1.2" evidence="1"/>
<evidence type="ECO:0000313" key="15">
    <source>
        <dbReference type="EMBL" id="EEC44554.1"/>
    </source>
</evidence>
<dbReference type="Gene3D" id="3.30.470.30">
    <property type="entry name" value="DNA ligase/mRNA capping enzyme"/>
    <property type="match status" value="1"/>
</dbReference>
<feature type="chain" id="PRO_5002855934" description="DNA ligase (NAD(+))" evidence="12">
    <location>
        <begin position="27"/>
        <end position="864"/>
    </location>
</feature>
<dbReference type="PROSITE" id="PS01056">
    <property type="entry name" value="DNA_LIGASE_N2"/>
    <property type="match status" value="1"/>
</dbReference>
<proteinExistence type="inferred from homology"/>
<dbReference type="HOGENOM" id="CLU_007764_2_1_1"/>
<evidence type="ECO:0000256" key="6">
    <source>
        <dbReference type="ARBA" id="ARBA00022833"/>
    </source>
</evidence>
<dbReference type="GO" id="GO:0046872">
    <property type="term" value="F:metal ion binding"/>
    <property type="evidence" value="ECO:0007669"/>
    <property type="project" value="UniProtKB-KW"/>
</dbReference>
<name>B7GA45_PHATC</name>
<evidence type="ECO:0000256" key="9">
    <source>
        <dbReference type="ARBA" id="ARBA00023204"/>
    </source>
</evidence>
<evidence type="ECO:0000256" key="3">
    <source>
        <dbReference type="ARBA" id="ARBA00022705"/>
    </source>
</evidence>
<comment type="catalytic activity">
    <reaction evidence="10">
        <text>NAD(+) + (deoxyribonucleotide)n-3'-hydroxyl + 5'-phospho-(deoxyribonucleotide)m = (deoxyribonucleotide)n+m + AMP + beta-nicotinamide D-nucleotide.</text>
        <dbReference type="EC" id="6.5.1.2"/>
    </reaction>
</comment>
<feature type="region of interest" description="Disordered" evidence="11">
    <location>
        <begin position="75"/>
        <end position="96"/>
    </location>
</feature>
<dbReference type="EMBL" id="CM000623">
    <property type="protein sequence ID" value="EEC44554.1"/>
    <property type="molecule type" value="Genomic_DNA"/>
</dbReference>
<evidence type="ECO:0000256" key="7">
    <source>
        <dbReference type="ARBA" id="ARBA00022842"/>
    </source>
</evidence>
<dbReference type="SUPFAM" id="SSF56091">
    <property type="entry name" value="DNA ligase/mRNA capping enzyme, catalytic domain"/>
    <property type="match status" value="1"/>
</dbReference>
<dbReference type="GO" id="GO:0006281">
    <property type="term" value="P:DNA repair"/>
    <property type="evidence" value="ECO:0007669"/>
    <property type="project" value="UniProtKB-KW"/>
</dbReference>
<keyword evidence="12" id="KW-0732">Signal</keyword>
<evidence type="ECO:0000256" key="4">
    <source>
        <dbReference type="ARBA" id="ARBA00022723"/>
    </source>
</evidence>
<dbReference type="Gene3D" id="1.10.150.20">
    <property type="entry name" value="5' to 3' exonuclease, C-terminal subdomain"/>
    <property type="match status" value="2"/>
</dbReference>
<dbReference type="Pfam" id="PF01653">
    <property type="entry name" value="DNA_ligase_aden"/>
    <property type="match status" value="1"/>
</dbReference>
<dbReference type="KEGG" id="pti:PHATRDRAFT_49293"/>
<dbReference type="Gene3D" id="2.40.50.140">
    <property type="entry name" value="Nucleic acid-binding proteins"/>
    <property type="match status" value="1"/>
</dbReference>
<evidence type="ECO:0000256" key="2">
    <source>
        <dbReference type="ARBA" id="ARBA00022598"/>
    </source>
</evidence>
<dbReference type="InterPro" id="IPR013839">
    <property type="entry name" value="DNAligase_adenylation"/>
</dbReference>
<dbReference type="STRING" id="556484.B7GA45"/>
<keyword evidence="2" id="KW-0436">Ligase</keyword>
<dbReference type="SUPFAM" id="SSF52113">
    <property type="entry name" value="BRCT domain"/>
    <property type="match status" value="1"/>
</dbReference>
<dbReference type="InterPro" id="IPR033136">
    <property type="entry name" value="DNA_ligase_CS"/>
</dbReference>
<dbReference type="InterPro" id="IPR004150">
    <property type="entry name" value="NAD_DNA_ligase_OB"/>
</dbReference>
<dbReference type="GO" id="GO:0020037">
    <property type="term" value="F:heme binding"/>
    <property type="evidence" value="ECO:0007669"/>
    <property type="project" value="InterPro"/>
</dbReference>
<evidence type="ECO:0000256" key="10">
    <source>
        <dbReference type="ARBA" id="ARBA00034005"/>
    </source>
</evidence>
<gene>
    <name evidence="15" type="ORF">PHATRDRAFT_49293</name>
</gene>
<dbReference type="PaxDb" id="2850-Phatr49293"/>
<dbReference type="GO" id="GO:0004601">
    <property type="term" value="F:peroxidase activity"/>
    <property type="evidence" value="ECO:0007669"/>
    <property type="project" value="InterPro"/>
</dbReference>
<dbReference type="GO" id="GO:0003911">
    <property type="term" value="F:DNA ligase (NAD+) activity"/>
    <property type="evidence" value="ECO:0007669"/>
    <property type="project" value="UniProtKB-EC"/>
</dbReference>
<keyword evidence="3" id="KW-0235">DNA replication</keyword>
<feature type="domain" description="BRCT" evidence="13">
    <location>
        <begin position="795"/>
        <end position="864"/>
    </location>
</feature>
<dbReference type="NCBIfam" id="NF005932">
    <property type="entry name" value="PRK07956.1"/>
    <property type="match status" value="1"/>
</dbReference>
<dbReference type="InterPro" id="IPR010994">
    <property type="entry name" value="RuvA_2-like"/>
</dbReference>
<feature type="compositionally biased region" description="Low complexity" evidence="11">
    <location>
        <begin position="84"/>
        <end position="96"/>
    </location>
</feature>
<dbReference type="OrthoDB" id="19145at2759"/>
<evidence type="ECO:0000256" key="1">
    <source>
        <dbReference type="ARBA" id="ARBA00012722"/>
    </source>
</evidence>
<evidence type="ECO:0000259" key="14">
    <source>
        <dbReference type="PROSITE" id="PS50873"/>
    </source>
</evidence>
<dbReference type="HAMAP" id="MF_01588">
    <property type="entry name" value="DNA_ligase_A"/>
    <property type="match status" value="1"/>
</dbReference>
<dbReference type="GO" id="GO:0006979">
    <property type="term" value="P:response to oxidative stress"/>
    <property type="evidence" value="ECO:0007669"/>
    <property type="project" value="InterPro"/>
</dbReference>
<reference evidence="16" key="2">
    <citation type="submission" date="2008-08" db="EMBL/GenBank/DDBJ databases">
        <authorList>
            <consortium name="Diatom Consortium"/>
            <person name="Grigoriev I."/>
            <person name="Grimwood J."/>
            <person name="Kuo A."/>
            <person name="Otillar R.P."/>
            <person name="Salamov A."/>
            <person name="Detter J.C."/>
            <person name="Lindquist E."/>
            <person name="Shapiro H."/>
            <person name="Lucas S."/>
            <person name="Glavina del Rio T."/>
            <person name="Pitluck S."/>
            <person name="Rokhsar D."/>
            <person name="Bowler C."/>
        </authorList>
    </citation>
    <scope>GENOME REANNOTATION</scope>
    <source>
        <strain evidence="16">CCAP 1055/1</strain>
    </source>
</reference>
<dbReference type="eggNOG" id="ENOG502RRCK">
    <property type="taxonomic scope" value="Eukaryota"/>
</dbReference>
<keyword evidence="4" id="KW-0479">Metal-binding</keyword>
<dbReference type="Pfam" id="PF00533">
    <property type="entry name" value="BRCT"/>
    <property type="match status" value="1"/>
</dbReference>
<evidence type="ECO:0000256" key="12">
    <source>
        <dbReference type="SAM" id="SignalP"/>
    </source>
</evidence>
<keyword evidence="6" id="KW-0862">Zinc</keyword>
<dbReference type="GeneID" id="7195577"/>